<keyword evidence="16" id="KW-1185">Reference proteome</keyword>
<evidence type="ECO:0000256" key="13">
    <source>
        <dbReference type="SAM" id="Phobius"/>
    </source>
</evidence>
<comment type="subcellular location">
    <subcellularLocation>
        <location evidence="2">Cell membrane</location>
        <topology evidence="2">Multi-pass membrane protein</topology>
    </subcellularLocation>
</comment>
<dbReference type="RefSeq" id="WP_067670051.1">
    <property type="nucleotide sequence ID" value="NZ_CBCSIK010000006.1"/>
</dbReference>
<dbReference type="GO" id="GO:0009055">
    <property type="term" value="F:electron transfer activity"/>
    <property type="evidence" value="ECO:0007669"/>
    <property type="project" value="InterPro"/>
</dbReference>
<gene>
    <name evidence="15" type="ORF">AZH43_14635</name>
</gene>
<keyword evidence="8" id="KW-0249">Electron transport</keyword>
<dbReference type="PANTHER" id="PTHR30529">
    <property type="entry name" value="CYTOCHROME B561"/>
    <property type="match status" value="1"/>
</dbReference>
<dbReference type="GO" id="GO:0046872">
    <property type="term" value="F:metal ion binding"/>
    <property type="evidence" value="ECO:0007669"/>
    <property type="project" value="UniProtKB-KW"/>
</dbReference>
<organism evidence="15 16">
    <name type="scientific">Acinetobacter pragensis</name>
    <dbReference type="NCBI Taxonomy" id="1806892"/>
    <lineage>
        <taxon>Bacteria</taxon>
        <taxon>Pseudomonadati</taxon>
        <taxon>Pseudomonadota</taxon>
        <taxon>Gammaproteobacteria</taxon>
        <taxon>Moraxellales</taxon>
        <taxon>Moraxellaceae</taxon>
        <taxon>Acinetobacter</taxon>
    </lineage>
</organism>
<evidence type="ECO:0000256" key="1">
    <source>
        <dbReference type="ARBA" id="ARBA00001970"/>
    </source>
</evidence>
<protein>
    <submittedName>
        <fullName evidence="15">Cytochrome b</fullName>
    </submittedName>
</protein>
<dbReference type="GO" id="GO:0005886">
    <property type="term" value="C:plasma membrane"/>
    <property type="evidence" value="ECO:0007669"/>
    <property type="project" value="UniProtKB-SubCell"/>
</dbReference>
<dbReference type="GO" id="GO:0020037">
    <property type="term" value="F:heme binding"/>
    <property type="evidence" value="ECO:0007669"/>
    <property type="project" value="TreeGrafter"/>
</dbReference>
<dbReference type="Pfam" id="PF01292">
    <property type="entry name" value="Ni_hydr_CYTB"/>
    <property type="match status" value="1"/>
</dbReference>
<keyword evidence="4" id="KW-1003">Cell membrane</keyword>
<reference evidence="15 16" key="1">
    <citation type="submission" date="2016-03" db="EMBL/GenBank/DDBJ databases">
        <title>Acinetobacter genomospecies 28 strain ANC 4149.</title>
        <authorList>
            <person name="Radolfova-Krizova L."/>
            <person name="Nemec A."/>
        </authorList>
    </citation>
    <scope>NUCLEOTIDE SEQUENCE [LARGE SCALE GENOMIC DNA]</scope>
    <source>
        <strain evidence="15 16">ANC 4149</strain>
    </source>
</reference>
<evidence type="ECO:0000256" key="7">
    <source>
        <dbReference type="ARBA" id="ARBA00022723"/>
    </source>
</evidence>
<comment type="caution">
    <text evidence="15">The sequence shown here is derived from an EMBL/GenBank/DDBJ whole genome shotgun (WGS) entry which is preliminary data.</text>
</comment>
<dbReference type="AlphaFoldDB" id="A0A151Y088"/>
<proteinExistence type="inferred from homology"/>
<keyword evidence="10" id="KW-0408">Iron</keyword>
<dbReference type="PANTHER" id="PTHR30529:SF3">
    <property type="entry name" value="CYTOCHROME B561 HOMOLOG 1"/>
    <property type="match status" value="1"/>
</dbReference>
<keyword evidence="6 13" id="KW-0812">Transmembrane</keyword>
<accession>A0A151Y088</accession>
<keyword evidence="11 13" id="KW-0472">Membrane</keyword>
<evidence type="ECO:0000256" key="9">
    <source>
        <dbReference type="ARBA" id="ARBA00022989"/>
    </source>
</evidence>
<keyword evidence="5" id="KW-0349">Heme</keyword>
<feature type="transmembrane region" description="Helical" evidence="13">
    <location>
        <begin position="138"/>
        <end position="156"/>
    </location>
</feature>
<keyword evidence="3" id="KW-0813">Transport</keyword>
<evidence type="ECO:0000256" key="4">
    <source>
        <dbReference type="ARBA" id="ARBA00022475"/>
    </source>
</evidence>
<evidence type="ECO:0000313" key="16">
    <source>
        <dbReference type="Proteomes" id="UP000076276"/>
    </source>
</evidence>
<feature type="transmembrane region" description="Helical" evidence="13">
    <location>
        <begin position="39"/>
        <end position="61"/>
    </location>
</feature>
<evidence type="ECO:0000256" key="6">
    <source>
        <dbReference type="ARBA" id="ARBA00022692"/>
    </source>
</evidence>
<evidence type="ECO:0000256" key="10">
    <source>
        <dbReference type="ARBA" id="ARBA00023004"/>
    </source>
</evidence>
<feature type="transmembrane region" description="Helical" evidence="13">
    <location>
        <begin position="7"/>
        <end position="27"/>
    </location>
</feature>
<dbReference type="InterPro" id="IPR052168">
    <property type="entry name" value="Cytochrome_b561_oxidase"/>
</dbReference>
<evidence type="ECO:0000256" key="11">
    <source>
        <dbReference type="ARBA" id="ARBA00023136"/>
    </source>
</evidence>
<feature type="transmembrane region" description="Helical" evidence="13">
    <location>
        <begin position="82"/>
        <end position="101"/>
    </location>
</feature>
<keyword evidence="7" id="KW-0479">Metal-binding</keyword>
<evidence type="ECO:0000256" key="2">
    <source>
        <dbReference type="ARBA" id="ARBA00004651"/>
    </source>
</evidence>
<evidence type="ECO:0000256" key="8">
    <source>
        <dbReference type="ARBA" id="ARBA00022982"/>
    </source>
</evidence>
<dbReference type="GO" id="GO:0022904">
    <property type="term" value="P:respiratory electron transport chain"/>
    <property type="evidence" value="ECO:0007669"/>
    <property type="project" value="InterPro"/>
</dbReference>
<evidence type="ECO:0000256" key="5">
    <source>
        <dbReference type="ARBA" id="ARBA00022617"/>
    </source>
</evidence>
<evidence type="ECO:0000259" key="14">
    <source>
        <dbReference type="Pfam" id="PF01292"/>
    </source>
</evidence>
<dbReference type="InterPro" id="IPR011577">
    <property type="entry name" value="Cyt_b561_bac/Ni-Hgenase"/>
</dbReference>
<dbReference type="SUPFAM" id="SSF81342">
    <property type="entry name" value="Transmembrane di-heme cytochromes"/>
    <property type="match status" value="1"/>
</dbReference>
<evidence type="ECO:0000256" key="3">
    <source>
        <dbReference type="ARBA" id="ARBA00022448"/>
    </source>
</evidence>
<evidence type="ECO:0000256" key="12">
    <source>
        <dbReference type="ARBA" id="ARBA00037975"/>
    </source>
</evidence>
<keyword evidence="9 13" id="KW-1133">Transmembrane helix</keyword>
<name>A0A151Y088_9GAMM</name>
<evidence type="ECO:0000313" key="15">
    <source>
        <dbReference type="EMBL" id="KYQ71452.1"/>
    </source>
</evidence>
<dbReference type="InterPro" id="IPR016174">
    <property type="entry name" value="Di-haem_cyt_TM"/>
</dbReference>
<feature type="domain" description="Cytochrome b561 bacterial/Ni-hydrogenase" evidence="14">
    <location>
        <begin position="5"/>
        <end position="165"/>
    </location>
</feature>
<dbReference type="EMBL" id="LUAW01000026">
    <property type="protein sequence ID" value="KYQ71452.1"/>
    <property type="molecule type" value="Genomic_DNA"/>
</dbReference>
<sequence length="169" mass="19605">MKNKYPFPIMIMHWITLCLVVLAYLTGGDPTVHLKSGELHVFAGISVFLLFFIRIIMIFTYRKDIPLNKPMNKYQRTLFLMVKYTLYSLLFLIPVLGWVTLSGLTESYQFSGMSLPLISNSWDVEKIGEIHEFLGNSFMVLIGFHALAALIHHYVFKDNVLKSMLYFKK</sequence>
<dbReference type="OrthoDB" id="8589936at2"/>
<comment type="similarity">
    <text evidence="12">Belongs to the cytochrome b561 family.</text>
</comment>
<dbReference type="Proteomes" id="UP000076276">
    <property type="component" value="Unassembled WGS sequence"/>
</dbReference>
<dbReference type="STRING" id="1806892.AZH43_14635"/>
<comment type="cofactor">
    <cofactor evidence="1">
        <name>heme b</name>
        <dbReference type="ChEBI" id="CHEBI:60344"/>
    </cofactor>
</comment>